<reference evidence="1 2" key="1">
    <citation type="submission" date="2014-07" db="EMBL/GenBank/DDBJ databases">
        <title>Genome of Flavobacterium reichenbachii LMG 25512.</title>
        <authorList>
            <person name="Stropko S.J."/>
            <person name="Pipes S.E."/>
            <person name="Newman J.D."/>
        </authorList>
    </citation>
    <scope>NUCLEOTIDE SEQUENCE [LARGE SCALE GENOMIC DNA]</scope>
    <source>
        <strain evidence="1 2">LMG 25512</strain>
    </source>
</reference>
<organism evidence="1 2">
    <name type="scientific">Flavobacterium reichenbachii</name>
    <dbReference type="NCBI Taxonomy" id="362418"/>
    <lineage>
        <taxon>Bacteria</taxon>
        <taxon>Pseudomonadati</taxon>
        <taxon>Bacteroidota</taxon>
        <taxon>Flavobacteriia</taxon>
        <taxon>Flavobacteriales</taxon>
        <taxon>Flavobacteriaceae</taxon>
        <taxon>Flavobacterium</taxon>
    </lineage>
</organism>
<accession>A0A085ZDU3</accession>
<dbReference type="STRING" id="362418.IW19_23345"/>
<proteinExistence type="predicted"/>
<dbReference type="AlphaFoldDB" id="A0A085ZDU3"/>
<comment type="caution">
    <text evidence="1">The sequence shown here is derived from an EMBL/GenBank/DDBJ whole genome shotgun (WGS) entry which is preliminary data.</text>
</comment>
<protein>
    <submittedName>
        <fullName evidence="1">Uncharacterized protein</fullName>
    </submittedName>
</protein>
<name>A0A085ZDU3_9FLAO</name>
<evidence type="ECO:0000313" key="1">
    <source>
        <dbReference type="EMBL" id="KFF02607.1"/>
    </source>
</evidence>
<dbReference type="EMBL" id="JPRL01000004">
    <property type="protein sequence ID" value="KFF02607.1"/>
    <property type="molecule type" value="Genomic_DNA"/>
</dbReference>
<sequence length="186" mass="22310">MEQNIEDIRLLKSGSKKNKLLLIILMLVHFNFFAQEKKVIIKYSTTSNKSLANKKKVIDGITTMKYFPLDTLFFKNKLKLKLYFIDDKVFIGKQLLHCFKNILYYESLLFFRTNNNEYLYIYPHYEDYNGPYIWYELGILIEIKKSPIVKKDIDYFEDYEVNKILKFKKFTIKNLNDKTCSGETLN</sequence>
<keyword evidence="2" id="KW-1185">Reference proteome</keyword>
<dbReference type="Proteomes" id="UP000028715">
    <property type="component" value="Unassembled WGS sequence"/>
</dbReference>
<evidence type="ECO:0000313" key="2">
    <source>
        <dbReference type="Proteomes" id="UP000028715"/>
    </source>
</evidence>
<gene>
    <name evidence="1" type="ORF">IW19_23345</name>
</gene>